<evidence type="ECO:0000256" key="5">
    <source>
        <dbReference type="ARBA" id="ARBA00023136"/>
    </source>
</evidence>
<dbReference type="PANTHER" id="PTHR47089">
    <property type="entry name" value="ABC TRANSPORTER, PERMEASE PROTEIN"/>
    <property type="match status" value="1"/>
</dbReference>
<dbReference type="Pfam" id="PF02653">
    <property type="entry name" value="BPD_transp_2"/>
    <property type="match status" value="1"/>
</dbReference>
<keyword evidence="4 6" id="KW-1133">Transmembrane helix</keyword>
<feature type="transmembrane region" description="Helical" evidence="6">
    <location>
        <begin position="146"/>
        <end position="168"/>
    </location>
</feature>
<dbReference type="AlphaFoldDB" id="A0A179IPP9"/>
<evidence type="ECO:0000313" key="10">
    <source>
        <dbReference type="Proteomes" id="UP000244180"/>
    </source>
</evidence>
<dbReference type="EMBL" id="JXBB01000045">
    <property type="protein sequence ID" value="OAR03680.1"/>
    <property type="molecule type" value="Genomic_DNA"/>
</dbReference>
<keyword evidence="9" id="KW-1185">Reference proteome</keyword>
<accession>A0A179IPP9</accession>
<dbReference type="Proteomes" id="UP000243024">
    <property type="component" value="Unassembled WGS sequence"/>
</dbReference>
<evidence type="ECO:0000256" key="4">
    <source>
        <dbReference type="ARBA" id="ARBA00022989"/>
    </source>
</evidence>
<dbReference type="GO" id="GO:0005886">
    <property type="term" value="C:plasma membrane"/>
    <property type="evidence" value="ECO:0007669"/>
    <property type="project" value="UniProtKB-SubCell"/>
</dbReference>
<dbReference type="InterPro" id="IPR001851">
    <property type="entry name" value="ABC_transp_permease"/>
</dbReference>
<keyword evidence="3 6" id="KW-0812">Transmembrane</keyword>
<sequence>MRRGTRPSVAALFSASAADAGLAIVFGLIVGAGLMLLGGFDPLAAYRALAMKAFGSPYNAGETFRQATTLMLTGLSVALAYRAGLLSIAAPGQMALGALAAAAAGIGLPPVPVVQPVIGLLLGAAAGALWGALIGTLRAYRGVNEVIAAIMLNWVALYGVNLLIRFGLADPANRQRTRTVAETARIDAPWLSDLFAHARLSYGFFLAVALLGGYAFFLHRTRLGFELRAVGQNPVAAALAGMKDRRLVVAAMALAGGPAGLAGAIEVLGVYGYWTVSPTLPAAGFDGIAVALLGGAGALGTALAALLFAALSGGAAGMQFEVGVPPELARVVMAAILFFIAAQNLTRGLRERLGRVERRNARGEEAGR</sequence>
<organism evidence="7 9">
    <name type="scientific">Hydrogenibacillus schlegelii</name>
    <name type="common">Bacillus schlegelii</name>
    <dbReference type="NCBI Taxonomy" id="1484"/>
    <lineage>
        <taxon>Bacteria</taxon>
        <taxon>Bacillati</taxon>
        <taxon>Bacillota</taxon>
        <taxon>Bacilli</taxon>
        <taxon>Bacillales</taxon>
        <taxon>Bacillales Family X. Incertae Sedis</taxon>
        <taxon>Hydrogenibacillus</taxon>
    </lineage>
</organism>
<comment type="caution">
    <text evidence="7">The sequence shown here is derived from an EMBL/GenBank/DDBJ whole genome shotgun (WGS) entry which is preliminary data.</text>
</comment>
<feature type="transmembrane region" description="Helical" evidence="6">
    <location>
        <begin position="64"/>
        <end position="81"/>
    </location>
</feature>
<dbReference type="GO" id="GO:0022857">
    <property type="term" value="F:transmembrane transporter activity"/>
    <property type="evidence" value="ECO:0007669"/>
    <property type="project" value="InterPro"/>
</dbReference>
<comment type="subcellular location">
    <subcellularLocation>
        <location evidence="1">Cell membrane</location>
        <topology evidence="1">Multi-pass membrane protein</topology>
    </subcellularLocation>
</comment>
<dbReference type="STRING" id="1484.SA87_00360"/>
<feature type="transmembrane region" description="Helical" evidence="6">
    <location>
        <begin position="288"/>
        <end position="316"/>
    </location>
</feature>
<evidence type="ECO:0000256" key="6">
    <source>
        <dbReference type="SAM" id="Phobius"/>
    </source>
</evidence>
<dbReference type="Proteomes" id="UP000244180">
    <property type="component" value="Unassembled WGS sequence"/>
</dbReference>
<feature type="transmembrane region" description="Helical" evidence="6">
    <location>
        <begin position="12"/>
        <end position="37"/>
    </location>
</feature>
<evidence type="ECO:0000256" key="3">
    <source>
        <dbReference type="ARBA" id="ARBA00022692"/>
    </source>
</evidence>
<reference evidence="7 9" key="1">
    <citation type="submission" date="2015-09" db="EMBL/GenBank/DDBJ databases">
        <title>Draft genome sequence of Hydrogenibacillus schlegelii DSM 2000.</title>
        <authorList>
            <person name="Hemp J."/>
        </authorList>
    </citation>
    <scope>NUCLEOTIDE SEQUENCE [LARGE SCALE GENOMIC DNA]</scope>
    <source>
        <strain evidence="7 9">MA 48</strain>
    </source>
</reference>
<feature type="transmembrane region" description="Helical" evidence="6">
    <location>
        <begin position="88"/>
        <end position="108"/>
    </location>
</feature>
<protein>
    <submittedName>
        <fullName evidence="8">Unspecified monosaccharide ABC transport system, permease component</fullName>
    </submittedName>
</protein>
<evidence type="ECO:0000313" key="8">
    <source>
        <dbReference type="EMBL" id="PTQ54137.1"/>
    </source>
</evidence>
<feature type="transmembrane region" description="Helical" evidence="6">
    <location>
        <begin position="200"/>
        <end position="218"/>
    </location>
</feature>
<gene>
    <name evidence="8" type="ORF">HSCHL_0781</name>
    <name evidence="7" type="ORF">SA87_00360</name>
</gene>
<dbReference type="PANTHER" id="PTHR47089:SF1">
    <property type="entry name" value="GUANOSINE ABC TRANSPORTER PERMEASE PROTEIN NUPP"/>
    <property type="match status" value="1"/>
</dbReference>
<evidence type="ECO:0000313" key="9">
    <source>
        <dbReference type="Proteomes" id="UP000243024"/>
    </source>
</evidence>
<evidence type="ECO:0000256" key="2">
    <source>
        <dbReference type="ARBA" id="ARBA00022475"/>
    </source>
</evidence>
<name>A0A179IPP9_HYDSH</name>
<dbReference type="EMBL" id="PEBV01000006">
    <property type="protein sequence ID" value="PTQ54137.1"/>
    <property type="molecule type" value="Genomic_DNA"/>
</dbReference>
<keyword evidence="5 6" id="KW-0472">Membrane</keyword>
<feature type="transmembrane region" description="Helical" evidence="6">
    <location>
        <begin position="114"/>
        <end position="134"/>
    </location>
</feature>
<dbReference type="RefSeq" id="WP_066202435.1">
    <property type="nucleotide sequence ID" value="NZ_CBCSAS010000005.1"/>
</dbReference>
<dbReference type="OrthoDB" id="45037at2"/>
<keyword evidence="2" id="KW-1003">Cell membrane</keyword>
<reference evidence="8 10" key="2">
    <citation type="submission" date="2017-08" db="EMBL/GenBank/DDBJ databases">
        <title>Burning lignite coal seam in the remote Altai Mountains harbors a hydrogen-driven thermophilic microbial community.</title>
        <authorList>
            <person name="Kadnikov V.V."/>
            <person name="Mardanov A.V."/>
            <person name="Ivasenko D."/>
            <person name="Beletsky A.V."/>
            <person name="Karnachuk O.V."/>
            <person name="Ravin N.V."/>
        </authorList>
    </citation>
    <scope>NUCLEOTIDE SEQUENCE [LARGE SCALE GENOMIC DNA]</scope>
    <source>
        <strain evidence="8">AL33</strain>
    </source>
</reference>
<evidence type="ECO:0000313" key="7">
    <source>
        <dbReference type="EMBL" id="OAR03680.1"/>
    </source>
</evidence>
<proteinExistence type="predicted"/>
<feature type="transmembrane region" description="Helical" evidence="6">
    <location>
        <begin position="247"/>
        <end position="276"/>
    </location>
</feature>
<evidence type="ECO:0000256" key="1">
    <source>
        <dbReference type="ARBA" id="ARBA00004651"/>
    </source>
</evidence>
<dbReference type="CDD" id="cd06580">
    <property type="entry name" value="TM_PBP1_transp_TpRbsC_like"/>
    <property type="match status" value="1"/>
</dbReference>